<evidence type="ECO:0000313" key="2">
    <source>
        <dbReference type="Proteomes" id="UP001235712"/>
    </source>
</evidence>
<keyword evidence="2" id="KW-1185">Reference proteome</keyword>
<accession>A0ABT9P3N8</accession>
<evidence type="ECO:0000313" key="1">
    <source>
        <dbReference type="EMBL" id="MDP9827301.1"/>
    </source>
</evidence>
<protein>
    <submittedName>
        <fullName evidence="1">Uncharacterized protein</fullName>
    </submittedName>
</protein>
<dbReference type="EMBL" id="JAUSQZ010000001">
    <property type="protein sequence ID" value="MDP9827301.1"/>
    <property type="molecule type" value="Genomic_DNA"/>
</dbReference>
<proteinExistence type="predicted"/>
<name>A0ABT9P3N8_9ACTN</name>
<reference evidence="1 2" key="1">
    <citation type="submission" date="2023-07" db="EMBL/GenBank/DDBJ databases">
        <title>Sequencing the genomes of 1000 actinobacteria strains.</title>
        <authorList>
            <person name="Klenk H.-P."/>
        </authorList>
    </citation>
    <scope>NUCLEOTIDE SEQUENCE [LARGE SCALE GENOMIC DNA]</scope>
    <source>
        <strain evidence="1 2">DSM 44388</strain>
    </source>
</reference>
<dbReference type="Proteomes" id="UP001235712">
    <property type="component" value="Unassembled WGS sequence"/>
</dbReference>
<gene>
    <name evidence="1" type="ORF">J2S57_003050</name>
</gene>
<dbReference type="RefSeq" id="WP_307243177.1">
    <property type="nucleotide sequence ID" value="NZ_JAUSQZ010000001.1"/>
</dbReference>
<sequence length="688" mass="77288">MGEQAATLFNDFLEIIGTQTGLNGLGSPQFEVPQALPNEFFVPPVLLPNVEESDPSIILVSARGAAGKSTVARQLALRLRSPLWKLEMDKAVSGTSLEHALMQFLGTHQIKPVLRSASQPIVVIDSLDEARVRVSGTSWQEFVSSIEEFTADGIQCILFGRERTLEDLWVNLTDAGVTVSWWEISHFAPDRCREYVDEVVRHRDPETDRTSEKYTRARDALIDALRRAATGSHSEAFVGYPPVLDAVSAMLIKKPNYLAIRQSFETINQTSPDRIALLKKIMEGLLEREQTKVAPVASELGLPPASSYLPPEQIQWLCHSLEKSPYPDMSHIDDEKIRNEYSERVSSFAEEHAFRSEGQWASPVFEAYVAATEFNGNLFTSSRLLDIGQASGLLFDFVDAKDELIIEEAQFAALHASLIASEWTKSSIDVAISTPPEEEYFEGYVAIKRGDSGDRRVDFKLIPETPDTLRLMGPLTHLTIDSRGRVELTSRGASLPLGPDLFIRGRDIRAEGTNVEITRKHRSAGSDDSGEPNVVMEASQELILPTECTQLPPYGELELRVPKSLTLHYPWVSHRVDLDEDEGQDQKVVRLINKLMNLTRNHGHRGERGVFIMKFAGRQPFNTTDFHRALTVLTNEGVVRIDEDIVFLRAEWEKYRYSGKRIPGQQQLEDVQYAWAPIIKAIQEELNR</sequence>
<comment type="caution">
    <text evidence="1">The sequence shown here is derived from an EMBL/GenBank/DDBJ whole genome shotgun (WGS) entry which is preliminary data.</text>
</comment>
<organism evidence="1 2">
    <name type="scientific">Kineosporia succinea</name>
    <dbReference type="NCBI Taxonomy" id="84632"/>
    <lineage>
        <taxon>Bacteria</taxon>
        <taxon>Bacillati</taxon>
        <taxon>Actinomycetota</taxon>
        <taxon>Actinomycetes</taxon>
        <taxon>Kineosporiales</taxon>
        <taxon>Kineosporiaceae</taxon>
        <taxon>Kineosporia</taxon>
    </lineage>
</organism>